<dbReference type="InterPro" id="IPR001613">
    <property type="entry name" value="Flavin_amine_oxidase"/>
</dbReference>
<dbReference type="NCBIfam" id="TIGR01409">
    <property type="entry name" value="TAT_signal_seq"/>
    <property type="match status" value="1"/>
</dbReference>
<dbReference type="SUPFAM" id="SSF54373">
    <property type="entry name" value="FAD-linked reductases, C-terminal domain"/>
    <property type="match status" value="1"/>
</dbReference>
<comment type="cofactor">
    <cofactor evidence="1">
        <name>FAD</name>
        <dbReference type="ChEBI" id="CHEBI:57692"/>
    </cofactor>
</comment>
<dbReference type="PRINTS" id="PR00757">
    <property type="entry name" value="AMINEOXDASEF"/>
</dbReference>
<dbReference type="EMBL" id="JBHUJD010000018">
    <property type="protein sequence ID" value="MFD2311476.1"/>
    <property type="molecule type" value="Genomic_DNA"/>
</dbReference>
<evidence type="ECO:0000256" key="9">
    <source>
        <dbReference type="ARBA" id="ARBA00047321"/>
    </source>
</evidence>
<evidence type="ECO:0000256" key="1">
    <source>
        <dbReference type="ARBA" id="ARBA00001974"/>
    </source>
</evidence>
<reference evidence="12" key="1">
    <citation type="journal article" date="2019" name="Int. J. Syst. Evol. Microbiol.">
        <title>The Global Catalogue of Microorganisms (GCM) 10K type strain sequencing project: providing services to taxonomists for standard genome sequencing and annotation.</title>
        <authorList>
            <consortium name="The Broad Institute Genomics Platform"/>
            <consortium name="The Broad Institute Genome Sequencing Center for Infectious Disease"/>
            <person name="Wu L."/>
            <person name="Ma J."/>
        </authorList>
    </citation>
    <scope>NUCLEOTIDE SEQUENCE [LARGE SCALE GENOMIC DNA]</scope>
    <source>
        <strain evidence="12">KCTC 12848</strain>
    </source>
</reference>
<dbReference type="InterPro" id="IPR019546">
    <property type="entry name" value="TAT_signal_bac_arc"/>
</dbReference>
<accession>A0ABW5ED07</accession>
<proteinExistence type="inferred from homology"/>
<keyword evidence="8" id="KW-0073">Auxin biosynthesis</keyword>
<dbReference type="PANTHER" id="PTHR10742:SF410">
    <property type="entry name" value="LYSINE-SPECIFIC HISTONE DEMETHYLASE 2"/>
    <property type="match status" value="1"/>
</dbReference>
<name>A0ABW5ED07_9GAMM</name>
<evidence type="ECO:0000256" key="2">
    <source>
        <dbReference type="ARBA" id="ARBA00004814"/>
    </source>
</evidence>
<dbReference type="InterPro" id="IPR002937">
    <property type="entry name" value="Amino_oxidase"/>
</dbReference>
<evidence type="ECO:0000256" key="5">
    <source>
        <dbReference type="ARBA" id="ARBA00017871"/>
    </source>
</evidence>
<evidence type="ECO:0000256" key="8">
    <source>
        <dbReference type="ARBA" id="ARBA00023070"/>
    </source>
</evidence>
<dbReference type="EC" id="1.13.12.3" evidence="4"/>
<keyword evidence="12" id="KW-1185">Reference proteome</keyword>
<dbReference type="Pfam" id="PF01593">
    <property type="entry name" value="Amino_oxidase"/>
    <property type="match status" value="1"/>
</dbReference>
<dbReference type="InterPro" id="IPR036188">
    <property type="entry name" value="FAD/NAD-bd_sf"/>
</dbReference>
<feature type="domain" description="Amine oxidase" evidence="10">
    <location>
        <begin position="101"/>
        <end position="553"/>
    </location>
</feature>
<dbReference type="InterPro" id="IPR050281">
    <property type="entry name" value="Flavin_monoamine_oxidase"/>
</dbReference>
<evidence type="ECO:0000256" key="7">
    <source>
        <dbReference type="ARBA" id="ARBA00023002"/>
    </source>
</evidence>
<comment type="catalytic activity">
    <reaction evidence="9">
        <text>L-tryptophan + O2 = indole-3-acetamide + CO2 + H2O</text>
        <dbReference type="Rhea" id="RHEA:16165"/>
        <dbReference type="ChEBI" id="CHEBI:15377"/>
        <dbReference type="ChEBI" id="CHEBI:15379"/>
        <dbReference type="ChEBI" id="CHEBI:16031"/>
        <dbReference type="ChEBI" id="CHEBI:16526"/>
        <dbReference type="ChEBI" id="CHEBI:57912"/>
        <dbReference type="EC" id="1.13.12.3"/>
    </reaction>
</comment>
<evidence type="ECO:0000256" key="3">
    <source>
        <dbReference type="ARBA" id="ARBA00005833"/>
    </source>
</evidence>
<dbReference type="Gene3D" id="3.90.660.10">
    <property type="match status" value="1"/>
</dbReference>
<evidence type="ECO:0000256" key="6">
    <source>
        <dbReference type="ARBA" id="ARBA00022729"/>
    </source>
</evidence>
<evidence type="ECO:0000259" key="10">
    <source>
        <dbReference type="Pfam" id="PF01593"/>
    </source>
</evidence>
<dbReference type="InterPro" id="IPR006311">
    <property type="entry name" value="TAT_signal"/>
</dbReference>
<protein>
    <recommendedName>
        <fullName evidence="5">Tryptophan 2-monooxygenase</fullName>
        <ecNumber evidence="4">1.13.12.3</ecNumber>
    </recommendedName>
</protein>
<sequence length="556" mass="61517">MRSRKSRSPLANLLRRMRAAQALSDKTGIPADESLDIINQGVRHGGRNADPESRRQFLKQLGLGAAALGATASIDAYSPAATATLHRGRDPGRVAIIGGGLAGLRCAHRLQQYQIASTIYEGNTRLGGRVNTNRNIFPDLNIERGGEMISTEHTHVRNLARKLGLDIEDVNGNAVPDGHELYWVNGQYYTEHQLNEEWRNVYKIFKRTEQHAPWVPTYYNHNALHRDLDYTDVNTWLDQVGIGANSNMGQLFQADVVVEYGVRPEEMTALNLVYLLAWNPINSALPLSGTDERFHIVGGNDLLVSRMVEELPQDTIETGRKLVAIGGRIDGPYTLTFEDGGVRTCDHLVLALPFSLLREVDIDPVLYSAFRPEKRLAIERMSYGSNGKLALHFDSRPWIQPQMVNGELFTGSGLSYVGRPGLFETWDSTAVNGRTDGVLTGFVGADYGRQIGGDRPFSAPGQGDINHFLSTVENYYPGVNAAFNGTAMLSKWVVNPWSKGSYSTPTFGDFTEWWGAQPLQEGNIHFCGEHTEVEVFGYMDAAVSTGERVAKEIHQA</sequence>
<keyword evidence="7" id="KW-0560">Oxidoreductase</keyword>
<comment type="caution">
    <text evidence="11">The sequence shown here is derived from an EMBL/GenBank/DDBJ whole genome shotgun (WGS) entry which is preliminary data.</text>
</comment>
<dbReference type="PROSITE" id="PS51318">
    <property type="entry name" value="TAT"/>
    <property type="match status" value="1"/>
</dbReference>
<evidence type="ECO:0000313" key="11">
    <source>
        <dbReference type="EMBL" id="MFD2311476.1"/>
    </source>
</evidence>
<gene>
    <name evidence="11" type="ORF">ACFSKX_13700</name>
</gene>
<organism evidence="11 12">
    <name type="scientific">Microbulbifer halophilus</name>
    <dbReference type="NCBI Taxonomy" id="453963"/>
    <lineage>
        <taxon>Bacteria</taxon>
        <taxon>Pseudomonadati</taxon>
        <taxon>Pseudomonadota</taxon>
        <taxon>Gammaproteobacteria</taxon>
        <taxon>Cellvibrionales</taxon>
        <taxon>Microbulbiferaceae</taxon>
        <taxon>Microbulbifer</taxon>
    </lineage>
</organism>
<dbReference type="Proteomes" id="UP001597425">
    <property type="component" value="Unassembled WGS sequence"/>
</dbReference>
<comment type="similarity">
    <text evidence="3">Belongs to the tryptophan 2-monooxygenase family.</text>
</comment>
<evidence type="ECO:0000313" key="12">
    <source>
        <dbReference type="Proteomes" id="UP001597425"/>
    </source>
</evidence>
<dbReference type="Gene3D" id="3.50.50.60">
    <property type="entry name" value="FAD/NAD(P)-binding domain"/>
    <property type="match status" value="1"/>
</dbReference>
<keyword evidence="6" id="KW-0732">Signal</keyword>
<evidence type="ECO:0000256" key="4">
    <source>
        <dbReference type="ARBA" id="ARBA00012535"/>
    </source>
</evidence>
<dbReference type="RefSeq" id="WP_265723520.1">
    <property type="nucleotide sequence ID" value="NZ_JAPIVK010000055.1"/>
</dbReference>
<dbReference type="SUPFAM" id="SSF51905">
    <property type="entry name" value="FAD/NAD(P)-binding domain"/>
    <property type="match status" value="1"/>
</dbReference>
<comment type="pathway">
    <text evidence="2">Plant hormone metabolism; auxin biosynthesis.</text>
</comment>
<dbReference type="PANTHER" id="PTHR10742">
    <property type="entry name" value="FLAVIN MONOAMINE OXIDASE"/>
    <property type="match status" value="1"/>
</dbReference>
<dbReference type="Gene3D" id="1.10.405.10">
    <property type="entry name" value="Guanine Nucleotide Dissociation Inhibitor, domain 1"/>
    <property type="match status" value="1"/>
</dbReference>